<protein>
    <submittedName>
        <fullName evidence="2">Porin</fullName>
    </submittedName>
</protein>
<accession>A0A926XZL1</accession>
<reference evidence="2" key="1">
    <citation type="submission" date="2020-09" db="EMBL/GenBank/DDBJ databases">
        <authorList>
            <person name="Kim M.K."/>
        </authorList>
    </citation>
    <scope>NUCLEOTIDE SEQUENCE</scope>
    <source>
        <strain evidence="2">BT702</strain>
    </source>
</reference>
<feature type="signal peptide" evidence="1">
    <location>
        <begin position="1"/>
        <end position="22"/>
    </location>
</feature>
<dbReference type="Proteomes" id="UP000598820">
    <property type="component" value="Unassembled WGS sequence"/>
</dbReference>
<name>A0A926XZL1_9BACT</name>
<evidence type="ECO:0000256" key="1">
    <source>
        <dbReference type="SAM" id="SignalP"/>
    </source>
</evidence>
<evidence type="ECO:0000313" key="3">
    <source>
        <dbReference type="Proteomes" id="UP000598820"/>
    </source>
</evidence>
<keyword evidence="1" id="KW-0732">Signal</keyword>
<dbReference type="Pfam" id="PF07642">
    <property type="entry name" value="BBP2"/>
    <property type="match status" value="1"/>
</dbReference>
<keyword evidence="3" id="KW-1185">Reference proteome</keyword>
<sequence length="382" mass="42547">MKTFLNLLLSTFGLTTILPTMAQSSSDSTKSDATSALNVSGYVEAYYVHDFTSPKTAQERPEFLYNHKRNREVNVNLAFIKAAYSNERVRANLALQVGTYAQYNYAAEQELLRHIFEANAGVKLSKSRDLWLDAGIFTSHIGFESAISKDCWTLTRSLLAENSPYYLAGAKLTYNTPNGKWTLLGSILNGWQRIKKMDGYSGPAISTQIQYKPSSNLILNWSTFIGSDRPDSLKQGRFFNNLYAIINPTGKLGVTLGFDIGADRKPIADGRTGRRMGDGSYVWYSPVVIARLRTGERSNMAGRIEYYDDRNGLIISTGIASANRPNGFQTWGYSLNYDYAILPNALFRIEGKLYSSKDPIFETRSGLSKTNTSLTTSLAVSF</sequence>
<feature type="chain" id="PRO_5036743079" evidence="1">
    <location>
        <begin position="23"/>
        <end position="382"/>
    </location>
</feature>
<evidence type="ECO:0000313" key="2">
    <source>
        <dbReference type="EMBL" id="MBD2703717.1"/>
    </source>
</evidence>
<dbReference type="InterPro" id="IPR011486">
    <property type="entry name" value="BBP2"/>
</dbReference>
<dbReference type="RefSeq" id="WP_190889604.1">
    <property type="nucleotide sequence ID" value="NZ_JACWZY010000024.1"/>
</dbReference>
<organism evidence="2 3">
    <name type="scientific">Spirosoma profusum</name>
    <dbReference type="NCBI Taxonomy" id="2771354"/>
    <lineage>
        <taxon>Bacteria</taxon>
        <taxon>Pseudomonadati</taxon>
        <taxon>Bacteroidota</taxon>
        <taxon>Cytophagia</taxon>
        <taxon>Cytophagales</taxon>
        <taxon>Cytophagaceae</taxon>
        <taxon>Spirosoma</taxon>
    </lineage>
</organism>
<comment type="caution">
    <text evidence="2">The sequence shown here is derived from an EMBL/GenBank/DDBJ whole genome shotgun (WGS) entry which is preliminary data.</text>
</comment>
<proteinExistence type="predicted"/>
<dbReference type="AlphaFoldDB" id="A0A926XZL1"/>
<gene>
    <name evidence="2" type="ORF">IC229_23935</name>
</gene>
<dbReference type="EMBL" id="JACWZY010000024">
    <property type="protein sequence ID" value="MBD2703717.1"/>
    <property type="molecule type" value="Genomic_DNA"/>
</dbReference>